<comment type="caution">
    <text evidence="1">The sequence shown here is derived from an EMBL/GenBank/DDBJ whole genome shotgun (WGS) entry which is preliminary data.</text>
</comment>
<sequence length="88" mass="9868">MNITIQGKVIDCYEKPIYVNKETGESTTKKFAVQLLANQKLNNGALKKELVDITIDEKEVQKYQANIGKDMEINCKVYSKTAISLTAV</sequence>
<reference evidence="1 2" key="1">
    <citation type="submission" date="2014-01" db="EMBL/GenBank/DDBJ databases">
        <title>Development of a Comparative Genomic Fingerprinting Assay for High Resolution Genotyping of Arcobacter butzleri.</title>
        <authorList>
            <person name="Webb A.L."/>
            <person name="Inglis G.D."/>
            <person name="Kruczkiewicz P."/>
            <person name="Selinger L.B."/>
            <person name="Taboada E.N."/>
        </authorList>
    </citation>
    <scope>NUCLEOTIDE SEQUENCE [LARGE SCALE GENOMIC DNA]</scope>
    <source>
        <strain evidence="1 2">L355</strain>
    </source>
</reference>
<dbReference type="EMBL" id="JAIW01000009">
    <property type="protein sequence ID" value="KLE11507.1"/>
    <property type="molecule type" value="Genomic_DNA"/>
</dbReference>
<evidence type="ECO:0000313" key="2">
    <source>
        <dbReference type="Proteomes" id="UP000035154"/>
    </source>
</evidence>
<protein>
    <submittedName>
        <fullName evidence="1">Uncharacterized protein</fullName>
    </submittedName>
</protein>
<dbReference type="RefSeq" id="WP_046997706.1">
    <property type="nucleotide sequence ID" value="NZ_JAIW01000009.1"/>
</dbReference>
<name>A0A0G9KY25_9BACT</name>
<proteinExistence type="predicted"/>
<accession>A0A0G9KY25</accession>
<gene>
    <name evidence="1" type="ORF">AF80_00925</name>
</gene>
<dbReference type="AlphaFoldDB" id="A0A0G9KY25"/>
<dbReference type="PATRIC" id="fig|1447263.3.peg.171"/>
<organism evidence="1 2">
    <name type="scientific">Aliarcobacter butzleri L355</name>
    <dbReference type="NCBI Taxonomy" id="1447263"/>
    <lineage>
        <taxon>Bacteria</taxon>
        <taxon>Pseudomonadati</taxon>
        <taxon>Campylobacterota</taxon>
        <taxon>Epsilonproteobacteria</taxon>
        <taxon>Campylobacterales</taxon>
        <taxon>Arcobacteraceae</taxon>
        <taxon>Aliarcobacter</taxon>
    </lineage>
</organism>
<dbReference type="Proteomes" id="UP000035154">
    <property type="component" value="Unassembled WGS sequence"/>
</dbReference>
<evidence type="ECO:0000313" key="1">
    <source>
        <dbReference type="EMBL" id="KLE11507.1"/>
    </source>
</evidence>